<dbReference type="SUPFAM" id="SSF103088">
    <property type="entry name" value="OmpA-like"/>
    <property type="match status" value="1"/>
</dbReference>
<evidence type="ECO:0000256" key="9">
    <source>
        <dbReference type="SAM" id="Coils"/>
    </source>
</evidence>
<feature type="chain" id="PRO_5012167330" description="Peptidoglycan-associated lipoprotein" evidence="10">
    <location>
        <begin position="26"/>
        <end position="197"/>
    </location>
</feature>
<evidence type="ECO:0000256" key="1">
    <source>
        <dbReference type="ARBA" id="ARBA00022618"/>
    </source>
</evidence>
<keyword evidence="6 8" id="KW-0449">Lipoprotein</keyword>
<dbReference type="OrthoDB" id="9809164at2"/>
<keyword evidence="9" id="KW-0175">Coiled coil</keyword>
<reference evidence="12 13" key="1">
    <citation type="submission" date="2017-03" db="EMBL/GenBank/DDBJ databases">
        <authorList>
            <person name="Afonso C.L."/>
            <person name="Miller P.J."/>
            <person name="Scott M.A."/>
            <person name="Spackman E."/>
            <person name="Goraichik I."/>
            <person name="Dimitrov K.M."/>
            <person name="Suarez D.L."/>
            <person name="Swayne D.E."/>
        </authorList>
    </citation>
    <scope>NUCLEOTIDE SEQUENCE [LARGE SCALE GENOMIC DNA]</scope>
    <source>
        <strain evidence="12">PRJEB14757</strain>
    </source>
</reference>
<dbReference type="NCBIfam" id="TIGR02802">
    <property type="entry name" value="Pal_lipo"/>
    <property type="match status" value="1"/>
</dbReference>
<dbReference type="InterPro" id="IPR006665">
    <property type="entry name" value="OmpA-like"/>
</dbReference>
<evidence type="ECO:0000259" key="11">
    <source>
        <dbReference type="PROSITE" id="PS51123"/>
    </source>
</evidence>
<evidence type="ECO:0000256" key="3">
    <source>
        <dbReference type="ARBA" id="ARBA00023136"/>
    </source>
</evidence>
<name>A0A1W1HKE0_9BACT</name>
<keyword evidence="1" id="KW-0132">Cell division</keyword>
<comment type="subcellular location">
    <subcellularLocation>
        <location evidence="8">Cell outer membrane</location>
        <topology evidence="8">Lipid-anchor</topology>
    </subcellularLocation>
</comment>
<feature type="domain" description="OmpA-like" evidence="11">
    <location>
        <begin position="83"/>
        <end position="197"/>
    </location>
</feature>
<evidence type="ECO:0000256" key="7">
    <source>
        <dbReference type="ARBA" id="ARBA00023306"/>
    </source>
</evidence>
<evidence type="ECO:0000313" key="12">
    <source>
        <dbReference type="EMBL" id="SLM32944.1"/>
    </source>
</evidence>
<dbReference type="RefSeq" id="WP_080802910.1">
    <property type="nucleotide sequence ID" value="NZ_LT828544.1"/>
</dbReference>
<dbReference type="Gene3D" id="3.30.1330.60">
    <property type="entry name" value="OmpA-like domain"/>
    <property type="match status" value="1"/>
</dbReference>
<feature type="signal peptide" evidence="10">
    <location>
        <begin position="1"/>
        <end position="25"/>
    </location>
</feature>
<dbReference type="PRINTS" id="PR01021">
    <property type="entry name" value="OMPADOMAIN"/>
</dbReference>
<dbReference type="InterPro" id="IPR039001">
    <property type="entry name" value="Pal"/>
</dbReference>
<evidence type="ECO:0000256" key="6">
    <source>
        <dbReference type="ARBA" id="ARBA00023288"/>
    </source>
</evidence>
<dbReference type="CDD" id="cd07185">
    <property type="entry name" value="OmpA_C-like"/>
    <property type="match status" value="1"/>
</dbReference>
<dbReference type="InterPro" id="IPR014169">
    <property type="entry name" value="Pal_lipo_C"/>
</dbReference>
<keyword evidence="2 8" id="KW-0732">Signal</keyword>
<evidence type="ECO:0000256" key="8">
    <source>
        <dbReference type="HAMAP-Rule" id="MF_02204"/>
    </source>
</evidence>
<evidence type="ECO:0000256" key="5">
    <source>
        <dbReference type="ARBA" id="ARBA00023237"/>
    </source>
</evidence>
<evidence type="ECO:0000256" key="4">
    <source>
        <dbReference type="ARBA" id="ARBA00023139"/>
    </source>
</evidence>
<dbReference type="InterPro" id="IPR006664">
    <property type="entry name" value="OMP_bac"/>
</dbReference>
<evidence type="ECO:0000313" key="13">
    <source>
        <dbReference type="Proteomes" id="UP000191931"/>
    </source>
</evidence>
<proteinExistence type="inferred from homology"/>
<dbReference type="HAMAP" id="MF_02204">
    <property type="entry name" value="Pal"/>
    <property type="match status" value="1"/>
</dbReference>
<keyword evidence="5 8" id="KW-0998">Cell outer membrane</keyword>
<sequence>MKKQVFKAFCLFIMMAAVVLTFSCAKKTIQSDPSSNGSEISQAEKDARDAALKAEELARQQSAIEEQRLKDEELKNRETAQKKAARELFENKDIYFDYDSSELTPIARMALKEKADWLSENPYAAVTIEGHCDERGTTEYNLALGEKRAISAKNYLQDLGIADNRMSTISYGEEKPQVRGNDEASWAKNRRVHFIIR</sequence>
<organism evidence="12 13">
    <name type="scientific">Desulfamplus magnetovallimortis</name>
    <dbReference type="NCBI Taxonomy" id="1246637"/>
    <lineage>
        <taxon>Bacteria</taxon>
        <taxon>Pseudomonadati</taxon>
        <taxon>Thermodesulfobacteriota</taxon>
        <taxon>Desulfobacteria</taxon>
        <taxon>Desulfobacterales</taxon>
        <taxon>Desulfobacteraceae</taxon>
        <taxon>Desulfamplus</taxon>
    </lineage>
</organism>
<dbReference type="PANTHER" id="PTHR30329">
    <property type="entry name" value="STATOR ELEMENT OF FLAGELLAR MOTOR COMPLEX"/>
    <property type="match status" value="1"/>
</dbReference>
<dbReference type="InterPro" id="IPR036737">
    <property type="entry name" value="OmpA-like_sf"/>
</dbReference>
<gene>
    <name evidence="8 12" type="primary">pal</name>
    <name evidence="12" type="ORF">MTBBW1_830016</name>
</gene>
<accession>A0A1W1HKE0</accession>
<dbReference type="AlphaFoldDB" id="A0A1W1HKE0"/>
<dbReference type="Pfam" id="PF00691">
    <property type="entry name" value="OmpA"/>
    <property type="match status" value="1"/>
</dbReference>
<dbReference type="PANTHER" id="PTHR30329:SF21">
    <property type="entry name" value="LIPOPROTEIN YIAD-RELATED"/>
    <property type="match status" value="1"/>
</dbReference>
<dbReference type="GO" id="GO:0051301">
    <property type="term" value="P:cell division"/>
    <property type="evidence" value="ECO:0007669"/>
    <property type="project" value="UniProtKB-KW"/>
</dbReference>
<keyword evidence="3 8" id="KW-0472">Membrane</keyword>
<evidence type="ECO:0000256" key="2">
    <source>
        <dbReference type="ARBA" id="ARBA00022729"/>
    </source>
</evidence>
<dbReference type="PROSITE" id="PS51123">
    <property type="entry name" value="OMPA_2"/>
    <property type="match status" value="1"/>
</dbReference>
<evidence type="ECO:0000256" key="10">
    <source>
        <dbReference type="SAM" id="SignalP"/>
    </source>
</evidence>
<dbReference type="InterPro" id="IPR050330">
    <property type="entry name" value="Bact_OuterMem_StrucFunc"/>
</dbReference>
<keyword evidence="4 8" id="KW-0564">Palmitate</keyword>
<dbReference type="Proteomes" id="UP000191931">
    <property type="component" value="Unassembled WGS sequence"/>
</dbReference>
<dbReference type="PROSITE" id="PS51257">
    <property type="entry name" value="PROKAR_LIPOPROTEIN"/>
    <property type="match status" value="1"/>
</dbReference>
<keyword evidence="13" id="KW-1185">Reference proteome</keyword>
<dbReference type="EMBL" id="FWEV01000329">
    <property type="protein sequence ID" value="SLM32944.1"/>
    <property type="molecule type" value="Genomic_DNA"/>
</dbReference>
<feature type="coiled-coil region" evidence="9">
    <location>
        <begin position="40"/>
        <end position="77"/>
    </location>
</feature>
<dbReference type="STRING" id="1246637.MTBBW1_830016"/>
<keyword evidence="7" id="KW-0131">Cell cycle</keyword>
<comment type="similarity">
    <text evidence="8">Belongs to the Pal lipoprotein family.</text>
</comment>
<dbReference type="GO" id="GO:0009279">
    <property type="term" value="C:cell outer membrane"/>
    <property type="evidence" value="ECO:0007669"/>
    <property type="project" value="UniProtKB-SubCell"/>
</dbReference>
<protein>
    <recommendedName>
        <fullName evidence="8">Peptidoglycan-associated lipoprotein</fullName>
        <shortName evidence="8">PAL</shortName>
    </recommendedName>
</protein>